<evidence type="ECO:0000256" key="5">
    <source>
        <dbReference type="SAM" id="MobiDB-lite"/>
    </source>
</evidence>
<dbReference type="InterPro" id="IPR036259">
    <property type="entry name" value="MFS_trans_sf"/>
</dbReference>
<sequence length="855" mass="97094">MAANTRYRRAFSLNLSPQNARYLHHQRSSLSEAAWENEPIIATISPFALAMNKVQANSKVSKKIWDSDKALRNTHQGLLGKYQIRVYIFLALGYAVIGAWLMEMPAFALLPPKYIDCTPVYPNKSNTTLQTSTQLNQIISNENTASLVNDGKREKLKRTYNYSKEYGRSALIDMYDAQFDTLCDKTRVKLPYIVNIVGFSLGALVLGAIADHSGRKMILLGSMWTACILSIFQLLSEEYISYVFFMFFLGVLTGAVHVIAIPVVMEMFPIKTRAIYSLALLGLVFLLDLILPWLALGIKNWKILQAVISVPLVLTASLNWFMEESMFWHTAQKDYVSAILSLTKIARYNSIVFQDVFLEAREFLRSKRSQGTQCDFQPLLRLEDFKTLGKKYPCFDAADLQTASGKNGTISKRILHALAGRHYYSTLSKFYPTDFIHSPIFTVYLVVLCGLWLVSSLTEYGLDAPHITQHLTDSFHANYFYSHLIQIISFIIAFPLVYIWGRRWPTFCFFLIAEISLLGSVALKIDNEQARVGILIAYFVGKFATRAAFIVLVIYTCEIAPTGLRCTVLGICYTFRLIGIALASPDVGELNNWMPRLIYGVLSLILGSMALLLPETKTIPLLSTMLQIESLPTPISKGFRRRRHRLEFMQHNARPDEPRPRRQSNFNDTAAMLHGTRSARPFDNQSTMHSIFELQDYGQYDTINSVTNRYGRRMDLPSPSFYQPHEAINNEMFRFPPSIAEDVEYTDDADNDQVGLALHRRLSDKKRLATSKEHILPTADIIVSSVAQEQTSPDKQSSNNIESQNQTEDMTTDLAESAETIDDKKENNSRDCKLSSSPKYQRTMSQDENYFSEHC</sequence>
<dbReference type="InterPro" id="IPR005828">
    <property type="entry name" value="MFS_sugar_transport-like"/>
</dbReference>
<dbReference type="PANTHER" id="PTHR24064">
    <property type="entry name" value="SOLUTE CARRIER FAMILY 22 MEMBER"/>
    <property type="match status" value="1"/>
</dbReference>
<name>A0A817UPN3_9BILA</name>
<feature type="transmembrane region" description="Helical" evidence="6">
    <location>
        <begin position="435"/>
        <end position="454"/>
    </location>
</feature>
<evidence type="ECO:0000313" key="9">
    <source>
        <dbReference type="Proteomes" id="UP000663833"/>
    </source>
</evidence>
<evidence type="ECO:0000256" key="6">
    <source>
        <dbReference type="SAM" id="Phobius"/>
    </source>
</evidence>
<feature type="compositionally biased region" description="Basic and acidic residues" evidence="5">
    <location>
        <begin position="821"/>
        <end position="833"/>
    </location>
</feature>
<feature type="transmembrane region" description="Helical" evidence="6">
    <location>
        <begin position="84"/>
        <end position="102"/>
    </location>
</feature>
<dbReference type="GO" id="GO:0016020">
    <property type="term" value="C:membrane"/>
    <property type="evidence" value="ECO:0007669"/>
    <property type="project" value="UniProtKB-SubCell"/>
</dbReference>
<dbReference type="Pfam" id="PF00083">
    <property type="entry name" value="Sugar_tr"/>
    <property type="match status" value="1"/>
</dbReference>
<feature type="region of interest" description="Disordered" evidence="5">
    <location>
        <begin position="787"/>
        <end position="855"/>
    </location>
</feature>
<proteinExistence type="predicted"/>
<reference evidence="7" key="1">
    <citation type="submission" date="2021-02" db="EMBL/GenBank/DDBJ databases">
        <authorList>
            <person name="Nowell W R."/>
        </authorList>
    </citation>
    <scope>NUCLEOTIDE SEQUENCE</scope>
</reference>
<feature type="transmembrane region" description="Helical" evidence="6">
    <location>
        <begin position="192"/>
        <end position="210"/>
    </location>
</feature>
<feature type="compositionally biased region" description="Polar residues" evidence="5">
    <location>
        <begin position="834"/>
        <end position="849"/>
    </location>
</feature>
<feature type="transmembrane region" description="Helical" evidence="6">
    <location>
        <begin position="275"/>
        <end position="295"/>
    </location>
</feature>
<evidence type="ECO:0000256" key="3">
    <source>
        <dbReference type="ARBA" id="ARBA00022989"/>
    </source>
</evidence>
<dbReference type="EMBL" id="CAJNYD010001459">
    <property type="protein sequence ID" value="CAF3338748.1"/>
    <property type="molecule type" value="Genomic_DNA"/>
</dbReference>
<dbReference type="Proteomes" id="UP000663872">
    <property type="component" value="Unassembled WGS sequence"/>
</dbReference>
<protein>
    <submittedName>
        <fullName evidence="7">Uncharacterized protein</fullName>
    </submittedName>
</protein>
<dbReference type="GO" id="GO:0022857">
    <property type="term" value="F:transmembrane transporter activity"/>
    <property type="evidence" value="ECO:0007669"/>
    <property type="project" value="InterPro"/>
</dbReference>
<dbReference type="EMBL" id="CAJNYT010003693">
    <property type="protein sequence ID" value="CAF3590694.1"/>
    <property type="molecule type" value="Genomic_DNA"/>
</dbReference>
<feature type="transmembrane region" description="Helical" evidence="6">
    <location>
        <begin position="566"/>
        <end position="584"/>
    </location>
</feature>
<dbReference type="Proteomes" id="UP000663833">
    <property type="component" value="Unassembled WGS sequence"/>
</dbReference>
<comment type="caution">
    <text evidence="7">The sequence shown here is derived from an EMBL/GenBank/DDBJ whole genome shotgun (WGS) entry which is preliminary data.</text>
</comment>
<evidence type="ECO:0000256" key="2">
    <source>
        <dbReference type="ARBA" id="ARBA00022692"/>
    </source>
</evidence>
<organism evidence="7 9">
    <name type="scientific">Rotaria socialis</name>
    <dbReference type="NCBI Taxonomy" id="392032"/>
    <lineage>
        <taxon>Eukaryota</taxon>
        <taxon>Metazoa</taxon>
        <taxon>Spiralia</taxon>
        <taxon>Gnathifera</taxon>
        <taxon>Rotifera</taxon>
        <taxon>Eurotatoria</taxon>
        <taxon>Bdelloidea</taxon>
        <taxon>Philodinida</taxon>
        <taxon>Philodinidae</taxon>
        <taxon>Rotaria</taxon>
    </lineage>
</organism>
<evidence type="ECO:0000256" key="4">
    <source>
        <dbReference type="ARBA" id="ARBA00023136"/>
    </source>
</evidence>
<keyword evidence="2 6" id="KW-0812">Transmembrane</keyword>
<feature type="transmembrane region" description="Helical" evidence="6">
    <location>
        <begin position="531"/>
        <end position="554"/>
    </location>
</feature>
<accession>A0A817UPN3</accession>
<feature type="transmembrane region" description="Helical" evidence="6">
    <location>
        <begin position="301"/>
        <end position="322"/>
    </location>
</feature>
<keyword evidence="4 6" id="KW-0472">Membrane</keyword>
<evidence type="ECO:0000313" key="7">
    <source>
        <dbReference type="EMBL" id="CAF3338748.1"/>
    </source>
</evidence>
<gene>
    <name evidence="8" type="ORF">GRG538_LOCUS22183</name>
    <name evidence="7" type="ORF">LUA448_LOCUS11944</name>
</gene>
<dbReference type="AlphaFoldDB" id="A0A817UPN3"/>
<comment type="subcellular location">
    <subcellularLocation>
        <location evidence="1">Membrane</location>
        <topology evidence="1">Multi-pass membrane protein</topology>
    </subcellularLocation>
</comment>
<keyword evidence="3 6" id="KW-1133">Transmembrane helix</keyword>
<feature type="compositionally biased region" description="Polar residues" evidence="5">
    <location>
        <begin position="787"/>
        <end position="809"/>
    </location>
</feature>
<dbReference type="SUPFAM" id="SSF103473">
    <property type="entry name" value="MFS general substrate transporter"/>
    <property type="match status" value="1"/>
</dbReference>
<feature type="transmembrane region" description="Helical" evidence="6">
    <location>
        <begin position="242"/>
        <end position="263"/>
    </location>
</feature>
<feature type="transmembrane region" description="Helical" evidence="6">
    <location>
        <begin position="596"/>
        <end position="613"/>
    </location>
</feature>
<feature type="transmembrane region" description="Helical" evidence="6">
    <location>
        <begin position="480"/>
        <end position="500"/>
    </location>
</feature>
<feature type="transmembrane region" description="Helical" evidence="6">
    <location>
        <begin position="217"/>
        <end position="236"/>
    </location>
</feature>
<feature type="transmembrane region" description="Helical" evidence="6">
    <location>
        <begin position="507"/>
        <end position="525"/>
    </location>
</feature>
<dbReference type="Gene3D" id="1.20.1250.20">
    <property type="entry name" value="MFS general substrate transporter like domains"/>
    <property type="match status" value="1"/>
</dbReference>
<evidence type="ECO:0000256" key="1">
    <source>
        <dbReference type="ARBA" id="ARBA00004141"/>
    </source>
</evidence>
<evidence type="ECO:0000313" key="8">
    <source>
        <dbReference type="EMBL" id="CAF3590694.1"/>
    </source>
</evidence>